<evidence type="ECO:0000256" key="2">
    <source>
        <dbReference type="ARBA" id="ARBA00023180"/>
    </source>
</evidence>
<protein>
    <recommendedName>
        <fullName evidence="5">Immunoglobulin C1-set domain-containing protein</fullName>
    </recommendedName>
</protein>
<feature type="compositionally biased region" description="Pro residues" evidence="3">
    <location>
        <begin position="32"/>
        <end position="41"/>
    </location>
</feature>
<dbReference type="SMART" id="SM00407">
    <property type="entry name" value="IGc1"/>
    <property type="match status" value="1"/>
</dbReference>
<evidence type="ECO:0000256" key="1">
    <source>
        <dbReference type="ARBA" id="ARBA00023157"/>
    </source>
</evidence>
<sequence length="298" mass="32269">MGITTAPATRALPLACLMLLLLRRAPGEWGPPRAPAPFPRHTPPRRWQGNPSPCPLASGALPSLPPFQLAFIPSQRTGSFPRVTRVVSGSNTDFSIRISDVRPEDAGTYYCVKFIKSVVGEEEFRRGKGTEVSVRGSCGPSSPGTSVPPWQTPLPAALGLGFFPREISVKWLKDNIPISAQQPQITPGWTKSSYNMSSSVTMTLQEDDVRAQLVCEVQHSTLPAPLRGSYRLSRTLRGEGCGGTRARGVLLPRGWGSWGGDGAPCGWRSWGMSGTRSCFSSQFPPVSAWSVTRRAPLR</sequence>
<dbReference type="AlphaFoldDB" id="A0A8D0FLQ1"/>
<dbReference type="InterPro" id="IPR003597">
    <property type="entry name" value="Ig_C1-set"/>
</dbReference>
<dbReference type="InterPro" id="IPR013783">
    <property type="entry name" value="Ig-like_fold"/>
</dbReference>
<dbReference type="Pfam" id="PF07686">
    <property type="entry name" value="V-set"/>
    <property type="match status" value="1"/>
</dbReference>
<dbReference type="Pfam" id="PF07654">
    <property type="entry name" value="C1-set"/>
    <property type="match status" value="1"/>
</dbReference>
<proteinExistence type="predicted"/>
<dbReference type="Proteomes" id="UP000694551">
    <property type="component" value="Unplaced"/>
</dbReference>
<evidence type="ECO:0000313" key="7">
    <source>
        <dbReference type="Proteomes" id="UP000694551"/>
    </source>
</evidence>
<keyword evidence="4" id="KW-0732">Signal</keyword>
<reference evidence="6" key="1">
    <citation type="submission" date="2025-08" db="UniProtKB">
        <authorList>
            <consortium name="Ensembl"/>
        </authorList>
    </citation>
    <scope>IDENTIFICATION</scope>
</reference>
<evidence type="ECO:0000256" key="4">
    <source>
        <dbReference type="SAM" id="SignalP"/>
    </source>
</evidence>
<accession>A0A8D0FLQ1</accession>
<dbReference type="InterPro" id="IPR036179">
    <property type="entry name" value="Ig-like_dom_sf"/>
</dbReference>
<feature type="signal peptide" evidence="4">
    <location>
        <begin position="1"/>
        <end position="27"/>
    </location>
</feature>
<dbReference type="Gene3D" id="2.60.40.10">
    <property type="entry name" value="Immunoglobulins"/>
    <property type="match status" value="2"/>
</dbReference>
<evidence type="ECO:0000256" key="3">
    <source>
        <dbReference type="SAM" id="MobiDB-lite"/>
    </source>
</evidence>
<evidence type="ECO:0000259" key="5">
    <source>
        <dbReference type="SMART" id="SM00407"/>
    </source>
</evidence>
<dbReference type="SUPFAM" id="SSF48726">
    <property type="entry name" value="Immunoglobulin"/>
    <property type="match status" value="2"/>
</dbReference>
<dbReference type="Ensembl" id="ENSSOCT00000017646.1">
    <property type="protein sequence ID" value="ENSSOCP00000017203.1"/>
    <property type="gene ID" value="ENSSOCG00000012928.1"/>
</dbReference>
<dbReference type="InterPro" id="IPR051755">
    <property type="entry name" value="Ig-like_CS_Receptor"/>
</dbReference>
<organism evidence="6 7">
    <name type="scientific">Strix occidentalis caurina</name>
    <name type="common">northern spotted owl</name>
    <dbReference type="NCBI Taxonomy" id="311401"/>
    <lineage>
        <taxon>Eukaryota</taxon>
        <taxon>Metazoa</taxon>
        <taxon>Chordata</taxon>
        <taxon>Craniata</taxon>
        <taxon>Vertebrata</taxon>
        <taxon>Euteleostomi</taxon>
        <taxon>Archelosauria</taxon>
        <taxon>Archosauria</taxon>
        <taxon>Dinosauria</taxon>
        <taxon>Saurischia</taxon>
        <taxon>Theropoda</taxon>
        <taxon>Coelurosauria</taxon>
        <taxon>Aves</taxon>
        <taxon>Neognathae</taxon>
        <taxon>Neoaves</taxon>
        <taxon>Telluraves</taxon>
        <taxon>Strigiformes</taxon>
        <taxon>Strigidae</taxon>
        <taxon>Strix</taxon>
    </lineage>
</organism>
<evidence type="ECO:0000313" key="6">
    <source>
        <dbReference type="Ensembl" id="ENSSOCP00000017203.1"/>
    </source>
</evidence>
<dbReference type="InterPro" id="IPR013106">
    <property type="entry name" value="Ig_V-set"/>
</dbReference>
<feature type="chain" id="PRO_5034399957" description="Immunoglobulin C1-set domain-containing protein" evidence="4">
    <location>
        <begin position="28"/>
        <end position="298"/>
    </location>
</feature>
<keyword evidence="1" id="KW-1015">Disulfide bond</keyword>
<feature type="region of interest" description="Disordered" evidence="3">
    <location>
        <begin position="31"/>
        <end position="50"/>
    </location>
</feature>
<name>A0A8D0FLQ1_STROC</name>
<keyword evidence="7" id="KW-1185">Reference proteome</keyword>
<feature type="domain" description="Immunoglobulin C1-set" evidence="5">
    <location>
        <begin position="155"/>
        <end position="225"/>
    </location>
</feature>
<reference evidence="6" key="2">
    <citation type="submission" date="2025-09" db="UniProtKB">
        <authorList>
            <consortium name="Ensembl"/>
        </authorList>
    </citation>
    <scope>IDENTIFICATION</scope>
</reference>
<keyword evidence="2" id="KW-0325">Glycoprotein</keyword>
<dbReference type="PANTHER" id="PTHR19971">
    <property type="entry name" value="SIGNAL-REGULATORY PROTEIN BETA"/>
    <property type="match status" value="1"/>
</dbReference>